<evidence type="ECO:0000313" key="2">
    <source>
        <dbReference type="Proteomes" id="UP000596742"/>
    </source>
</evidence>
<gene>
    <name evidence="1" type="ORF">MGAL_10B055855</name>
</gene>
<accession>A0A8B6D259</accession>
<dbReference type="AlphaFoldDB" id="A0A8B6D259"/>
<dbReference type="Proteomes" id="UP000596742">
    <property type="component" value="Unassembled WGS sequence"/>
</dbReference>
<dbReference type="EMBL" id="UYJE01002665">
    <property type="protein sequence ID" value="VDI12740.1"/>
    <property type="molecule type" value="Genomic_DNA"/>
</dbReference>
<proteinExistence type="predicted"/>
<evidence type="ECO:0000313" key="1">
    <source>
        <dbReference type="EMBL" id="VDI12740.1"/>
    </source>
</evidence>
<sequence length="115" mass="12914">MLSPEKDVGHIYRTSIRKKMDHVYEEIIAGSCKKMKFVCHTKDNDESKPTPCKRNKNMVYTPCKSASNSHAVSGTPTQKMPFTSTSVLNHRISLTNDDTYLCPAPSTTVKHLKAQ</sequence>
<organism evidence="1 2">
    <name type="scientific">Mytilus galloprovincialis</name>
    <name type="common">Mediterranean mussel</name>
    <dbReference type="NCBI Taxonomy" id="29158"/>
    <lineage>
        <taxon>Eukaryota</taxon>
        <taxon>Metazoa</taxon>
        <taxon>Spiralia</taxon>
        <taxon>Lophotrochozoa</taxon>
        <taxon>Mollusca</taxon>
        <taxon>Bivalvia</taxon>
        <taxon>Autobranchia</taxon>
        <taxon>Pteriomorphia</taxon>
        <taxon>Mytilida</taxon>
        <taxon>Mytiloidea</taxon>
        <taxon>Mytilidae</taxon>
        <taxon>Mytilinae</taxon>
        <taxon>Mytilus</taxon>
    </lineage>
</organism>
<reference evidence="1" key="1">
    <citation type="submission" date="2018-11" db="EMBL/GenBank/DDBJ databases">
        <authorList>
            <person name="Alioto T."/>
            <person name="Alioto T."/>
        </authorList>
    </citation>
    <scope>NUCLEOTIDE SEQUENCE</scope>
</reference>
<comment type="caution">
    <text evidence="1">The sequence shown here is derived from an EMBL/GenBank/DDBJ whole genome shotgun (WGS) entry which is preliminary data.</text>
</comment>
<name>A0A8B6D259_MYTGA</name>
<protein>
    <submittedName>
        <fullName evidence="1">Uncharacterized protein</fullName>
    </submittedName>
</protein>
<keyword evidence="2" id="KW-1185">Reference proteome</keyword>
<feature type="non-terminal residue" evidence="1">
    <location>
        <position position="1"/>
    </location>
</feature>